<keyword evidence="3" id="KW-1185">Reference proteome</keyword>
<gene>
    <name evidence="2" type="ORF">PanWU01x14_196050</name>
</gene>
<protein>
    <submittedName>
        <fullName evidence="2">Uncharacterized protein</fullName>
    </submittedName>
</protein>
<dbReference type="Proteomes" id="UP000237105">
    <property type="component" value="Unassembled WGS sequence"/>
</dbReference>
<proteinExistence type="predicted"/>
<name>A0A2P5C041_PARAD</name>
<organism evidence="2 3">
    <name type="scientific">Parasponia andersonii</name>
    <name type="common">Sponia andersonii</name>
    <dbReference type="NCBI Taxonomy" id="3476"/>
    <lineage>
        <taxon>Eukaryota</taxon>
        <taxon>Viridiplantae</taxon>
        <taxon>Streptophyta</taxon>
        <taxon>Embryophyta</taxon>
        <taxon>Tracheophyta</taxon>
        <taxon>Spermatophyta</taxon>
        <taxon>Magnoliopsida</taxon>
        <taxon>eudicotyledons</taxon>
        <taxon>Gunneridae</taxon>
        <taxon>Pentapetalae</taxon>
        <taxon>rosids</taxon>
        <taxon>fabids</taxon>
        <taxon>Rosales</taxon>
        <taxon>Cannabaceae</taxon>
        <taxon>Parasponia</taxon>
    </lineage>
</organism>
<dbReference type="EMBL" id="JXTB01000196">
    <property type="protein sequence ID" value="PON54376.1"/>
    <property type="molecule type" value="Genomic_DNA"/>
</dbReference>
<comment type="caution">
    <text evidence="2">The sequence shown here is derived from an EMBL/GenBank/DDBJ whole genome shotgun (WGS) entry which is preliminary data.</text>
</comment>
<feature type="region of interest" description="Disordered" evidence="1">
    <location>
        <begin position="28"/>
        <end position="54"/>
    </location>
</feature>
<feature type="compositionally biased region" description="Polar residues" evidence="1">
    <location>
        <begin position="44"/>
        <end position="54"/>
    </location>
</feature>
<accession>A0A2P5C041</accession>
<evidence type="ECO:0000256" key="1">
    <source>
        <dbReference type="SAM" id="MobiDB-lite"/>
    </source>
</evidence>
<reference evidence="3" key="1">
    <citation type="submission" date="2016-06" db="EMBL/GenBank/DDBJ databases">
        <title>Parallel loss of symbiosis genes in relatives of nitrogen-fixing non-legume Parasponia.</title>
        <authorList>
            <person name="Van Velzen R."/>
            <person name="Holmer R."/>
            <person name="Bu F."/>
            <person name="Rutten L."/>
            <person name="Van Zeijl A."/>
            <person name="Liu W."/>
            <person name="Santuari L."/>
            <person name="Cao Q."/>
            <person name="Sharma T."/>
            <person name="Shen D."/>
            <person name="Roswanjaya Y."/>
            <person name="Wardhani T."/>
            <person name="Kalhor M.S."/>
            <person name="Jansen J."/>
            <person name="Van den Hoogen J."/>
            <person name="Gungor B."/>
            <person name="Hartog M."/>
            <person name="Hontelez J."/>
            <person name="Verver J."/>
            <person name="Yang W.-C."/>
            <person name="Schijlen E."/>
            <person name="Repin R."/>
            <person name="Schilthuizen M."/>
            <person name="Schranz E."/>
            <person name="Heidstra R."/>
            <person name="Miyata K."/>
            <person name="Fedorova E."/>
            <person name="Kohlen W."/>
            <person name="Bisseling T."/>
            <person name="Smit S."/>
            <person name="Geurts R."/>
        </authorList>
    </citation>
    <scope>NUCLEOTIDE SEQUENCE [LARGE SCALE GENOMIC DNA]</scope>
    <source>
        <strain evidence="3">cv. WU1-14</strain>
    </source>
</reference>
<dbReference type="OrthoDB" id="10631434at2759"/>
<evidence type="ECO:0000313" key="3">
    <source>
        <dbReference type="Proteomes" id="UP000237105"/>
    </source>
</evidence>
<evidence type="ECO:0000313" key="2">
    <source>
        <dbReference type="EMBL" id="PON54376.1"/>
    </source>
</evidence>
<sequence>MVATRCKNNSQVGEITSRLHADYTGDLPTRSHGSPTMGVVVEQPKSSRSRGSSGTYAMEIATASRRLVHNESYTLRTRRLEMVARAATIPRVRDASLLDGFKMPTITPYEGKIDPCDHLDSFNDLMDLSQVQL</sequence>
<dbReference type="AlphaFoldDB" id="A0A2P5C041"/>